<dbReference type="InterPro" id="IPR007052">
    <property type="entry name" value="CS_dom"/>
</dbReference>
<dbReference type="KEGG" id="vei:Veis_1656"/>
<dbReference type="eggNOG" id="COG0071">
    <property type="taxonomic scope" value="Bacteria"/>
</dbReference>
<dbReference type="SUPFAM" id="SSF49764">
    <property type="entry name" value="HSP20-like chaperones"/>
    <property type="match status" value="1"/>
</dbReference>
<evidence type="ECO:0000256" key="2">
    <source>
        <dbReference type="RuleBase" id="RU003616"/>
    </source>
</evidence>
<dbReference type="Proteomes" id="UP000000374">
    <property type="component" value="Chromosome"/>
</dbReference>
<evidence type="ECO:0000313" key="6">
    <source>
        <dbReference type="Proteomes" id="UP000000374"/>
    </source>
</evidence>
<accession>A1WIF6</accession>
<evidence type="ECO:0000259" key="4">
    <source>
        <dbReference type="PROSITE" id="PS51203"/>
    </source>
</evidence>
<dbReference type="InterPro" id="IPR008978">
    <property type="entry name" value="HSP20-like_chaperone"/>
</dbReference>
<dbReference type="Gene3D" id="2.60.40.790">
    <property type="match status" value="1"/>
</dbReference>
<reference evidence="6" key="1">
    <citation type="submission" date="2006-12" db="EMBL/GenBank/DDBJ databases">
        <title>Complete sequence of chromosome 1 of Verminephrobacter eiseniae EF01-2.</title>
        <authorList>
            <person name="Copeland A."/>
            <person name="Lucas S."/>
            <person name="Lapidus A."/>
            <person name="Barry K."/>
            <person name="Detter J.C."/>
            <person name="Glavina del Rio T."/>
            <person name="Dalin E."/>
            <person name="Tice H."/>
            <person name="Pitluck S."/>
            <person name="Chertkov O."/>
            <person name="Brettin T."/>
            <person name="Bruce D."/>
            <person name="Han C."/>
            <person name="Tapia R."/>
            <person name="Gilna P."/>
            <person name="Schmutz J."/>
            <person name="Larimer F."/>
            <person name="Land M."/>
            <person name="Hauser L."/>
            <person name="Kyrpides N."/>
            <person name="Kim E."/>
            <person name="Stahl D."/>
            <person name="Richardson P."/>
        </authorList>
    </citation>
    <scope>NUCLEOTIDE SEQUENCE [LARGE SCALE GENOMIC DNA]</scope>
    <source>
        <strain evidence="6">EF01-2</strain>
    </source>
</reference>
<evidence type="ECO:0000259" key="3">
    <source>
        <dbReference type="PROSITE" id="PS01031"/>
    </source>
</evidence>
<evidence type="ECO:0000313" key="5">
    <source>
        <dbReference type="EMBL" id="ABM57413.1"/>
    </source>
</evidence>
<dbReference type="HOGENOM" id="CLU_1998893_0_0_4"/>
<dbReference type="AlphaFoldDB" id="A1WIF6"/>
<dbReference type="Pfam" id="PF00011">
    <property type="entry name" value="HSP20"/>
    <property type="match status" value="1"/>
</dbReference>
<feature type="domain" description="SHSP" evidence="3">
    <location>
        <begin position="53"/>
        <end position="152"/>
    </location>
</feature>
<organism evidence="5 6">
    <name type="scientific">Verminephrobacter eiseniae (strain EF01-2)</name>
    <dbReference type="NCBI Taxonomy" id="391735"/>
    <lineage>
        <taxon>Bacteria</taxon>
        <taxon>Pseudomonadati</taxon>
        <taxon>Pseudomonadota</taxon>
        <taxon>Betaproteobacteria</taxon>
        <taxon>Burkholderiales</taxon>
        <taxon>Comamonadaceae</taxon>
        <taxon>Verminephrobacter</taxon>
    </lineage>
</organism>
<keyword evidence="6" id="KW-1185">Reference proteome</keyword>
<sequence>MPHDHTHLPGMRRPCREPPNAQEFTMIFAPMIGRATYTPRSADLALQRFLLGTLAQPVAAHAAGCTVTQDDKSITLQLDVPGLSREQLQISIESNMVRLQSVPDAPRQVQRTWELAGEVDAAASSAKLENGVLTLTLARVEPASKATTLSIH</sequence>
<feature type="domain" description="CS" evidence="4">
    <location>
        <begin position="60"/>
        <end position="150"/>
    </location>
</feature>
<dbReference type="PROSITE" id="PS51203">
    <property type="entry name" value="CS"/>
    <property type="match status" value="1"/>
</dbReference>
<proteinExistence type="inferred from homology"/>
<dbReference type="InterPro" id="IPR002068">
    <property type="entry name" value="A-crystallin/Hsp20_dom"/>
</dbReference>
<dbReference type="PROSITE" id="PS01031">
    <property type="entry name" value="SHSP"/>
    <property type="match status" value="1"/>
</dbReference>
<protein>
    <submittedName>
        <fullName evidence="5">Heat shock protein Hsp20</fullName>
    </submittedName>
</protein>
<name>A1WIF6_VEREI</name>
<dbReference type="EMBL" id="CP000542">
    <property type="protein sequence ID" value="ABM57413.1"/>
    <property type="molecule type" value="Genomic_DNA"/>
</dbReference>
<comment type="similarity">
    <text evidence="1 2">Belongs to the small heat shock protein (HSP20) family.</text>
</comment>
<gene>
    <name evidence="5" type="ordered locus">Veis_1656</name>
</gene>
<evidence type="ECO:0000256" key="1">
    <source>
        <dbReference type="PROSITE-ProRule" id="PRU00285"/>
    </source>
</evidence>
<dbReference type="CDD" id="cd00298">
    <property type="entry name" value="ACD_sHsps_p23-like"/>
    <property type="match status" value="1"/>
</dbReference>
<keyword evidence="5" id="KW-0346">Stress response</keyword>
<dbReference type="STRING" id="391735.Veis_1656"/>